<feature type="transmembrane region" description="Helical" evidence="1">
    <location>
        <begin position="128"/>
        <end position="148"/>
    </location>
</feature>
<keyword evidence="1" id="KW-0812">Transmembrane</keyword>
<evidence type="ECO:0000256" key="1">
    <source>
        <dbReference type="SAM" id="Phobius"/>
    </source>
</evidence>
<evidence type="ECO:0000313" key="2">
    <source>
        <dbReference type="EMBL" id="MDN4597250.1"/>
    </source>
</evidence>
<accession>A0ABT8IWR1</accession>
<keyword evidence="1" id="KW-1133">Transmembrane helix</keyword>
<feature type="transmembrane region" description="Helical" evidence="1">
    <location>
        <begin position="21"/>
        <end position="42"/>
    </location>
</feature>
<dbReference type="Proteomes" id="UP001174210">
    <property type="component" value="Unassembled WGS sequence"/>
</dbReference>
<dbReference type="InterPro" id="IPR009781">
    <property type="entry name" value="DUF1345"/>
</dbReference>
<organism evidence="2 3">
    <name type="scientific">Leifsonia virtsii</name>
    <dbReference type="NCBI Taxonomy" id="3035915"/>
    <lineage>
        <taxon>Bacteria</taxon>
        <taxon>Bacillati</taxon>
        <taxon>Actinomycetota</taxon>
        <taxon>Actinomycetes</taxon>
        <taxon>Micrococcales</taxon>
        <taxon>Microbacteriaceae</taxon>
        <taxon>Leifsonia</taxon>
    </lineage>
</organism>
<dbReference type="EMBL" id="JAROCB010000002">
    <property type="protein sequence ID" value="MDN4597250.1"/>
    <property type="molecule type" value="Genomic_DNA"/>
</dbReference>
<evidence type="ECO:0000313" key="3">
    <source>
        <dbReference type="Proteomes" id="UP001174210"/>
    </source>
</evidence>
<reference evidence="2" key="1">
    <citation type="submission" date="2023-03" db="EMBL/GenBank/DDBJ databases">
        <title>MT1 and MT2 Draft Genomes of Novel Species.</title>
        <authorList>
            <person name="Venkateswaran K."/>
        </authorList>
    </citation>
    <scope>NUCLEOTIDE SEQUENCE</scope>
    <source>
        <strain evidence="2">F6_8S_P_1A</strain>
    </source>
</reference>
<protein>
    <submittedName>
        <fullName evidence="2">DUF1345 domain-containing protein</fullName>
    </submittedName>
</protein>
<sequence length="228" mass="24392">MSPAPGAAEKVPYLAADGHRNLAALGVAAVVTLVAFFAYGAFSRVRFTADSVAVTAFVFWIAYSVAFLVMTHALLGRVDRRTLARWITATAGPIRTLPTINAQWSVLATIAVGAVLVLPGLLDSVLANILSFAVVVSSWLVTVTAYAVHYARLDAEHRSVELPGDRGDGPVFADFYYLSAQIATTFSSSDVNILTTRARRVVTGQTYIAFAFSTFIIALLISVLFLST</sequence>
<feature type="transmembrane region" description="Helical" evidence="1">
    <location>
        <begin position="207"/>
        <end position="226"/>
    </location>
</feature>
<gene>
    <name evidence="2" type="ORF">P5G59_08875</name>
</gene>
<feature type="transmembrane region" description="Helical" evidence="1">
    <location>
        <begin position="54"/>
        <end position="75"/>
    </location>
</feature>
<name>A0ABT8IWR1_9MICO</name>
<keyword evidence="1" id="KW-0472">Membrane</keyword>
<feature type="transmembrane region" description="Helical" evidence="1">
    <location>
        <begin position="104"/>
        <end position="122"/>
    </location>
</feature>
<proteinExistence type="predicted"/>
<dbReference type="RefSeq" id="WP_301218076.1">
    <property type="nucleotide sequence ID" value="NZ_JAROCB010000002.1"/>
</dbReference>
<dbReference type="Pfam" id="PF07077">
    <property type="entry name" value="DUF1345"/>
    <property type="match status" value="1"/>
</dbReference>
<keyword evidence="3" id="KW-1185">Reference proteome</keyword>
<comment type="caution">
    <text evidence="2">The sequence shown here is derived from an EMBL/GenBank/DDBJ whole genome shotgun (WGS) entry which is preliminary data.</text>
</comment>